<comment type="caution">
    <text evidence="2">The sequence shown here is derived from an EMBL/GenBank/DDBJ whole genome shotgun (WGS) entry which is preliminary data.</text>
</comment>
<dbReference type="Pfam" id="PF00300">
    <property type="entry name" value="His_Phos_1"/>
    <property type="match status" value="1"/>
</dbReference>
<name>A0A4Q0ZA10_9BACT</name>
<dbReference type="Proteomes" id="UP000290870">
    <property type="component" value="Unassembled WGS sequence"/>
</dbReference>
<organism evidence="2 4">
    <name type="scientific">Arcobacter cloacae</name>
    <dbReference type="NCBI Taxonomy" id="1054034"/>
    <lineage>
        <taxon>Bacteria</taxon>
        <taxon>Pseudomonadati</taxon>
        <taxon>Campylobacterota</taxon>
        <taxon>Epsilonproteobacteria</taxon>
        <taxon>Campylobacterales</taxon>
        <taxon>Arcobacteraceae</taxon>
        <taxon>Arcobacter</taxon>
    </lineage>
</organism>
<evidence type="ECO:0000313" key="2">
    <source>
        <dbReference type="EMBL" id="RXJ83007.1"/>
    </source>
</evidence>
<protein>
    <submittedName>
        <fullName evidence="2">Phosphohistidine phosphatase</fullName>
    </submittedName>
</protein>
<proteinExistence type="predicted"/>
<accession>A0A4Q0ZA10</accession>
<reference evidence="2 4" key="2">
    <citation type="submission" date="2017-10" db="EMBL/GenBank/DDBJ databases">
        <title>Genomics of the genus Arcobacter.</title>
        <authorList>
            <person name="Perez-Cataluna A."/>
            <person name="Figueras M.J."/>
        </authorList>
    </citation>
    <scope>NUCLEOTIDE SEQUENCE [LARGE SCALE GENOMIC DNA]</scope>
    <source>
        <strain evidence="2 4">F26</strain>
    </source>
</reference>
<dbReference type="InterPro" id="IPR013078">
    <property type="entry name" value="His_Pase_superF_clade-1"/>
</dbReference>
<gene>
    <name evidence="1" type="ORF">CP963_12650</name>
    <name evidence="2" type="ORF">CRU90_11610</name>
</gene>
<dbReference type="RefSeq" id="WP_128987440.1">
    <property type="nucleotide sequence ID" value="NZ_CBCSEI010000024.1"/>
</dbReference>
<evidence type="ECO:0000313" key="3">
    <source>
        <dbReference type="Proteomes" id="UP000290378"/>
    </source>
</evidence>
<dbReference type="SUPFAM" id="SSF53254">
    <property type="entry name" value="Phosphoglycerate mutase-like"/>
    <property type="match status" value="1"/>
</dbReference>
<evidence type="ECO:0000313" key="1">
    <source>
        <dbReference type="EMBL" id="RXI37428.1"/>
    </source>
</evidence>
<dbReference type="Gene3D" id="3.40.50.1240">
    <property type="entry name" value="Phosphoglycerate mutase-like"/>
    <property type="match status" value="1"/>
</dbReference>
<dbReference type="EMBL" id="PDJZ01000018">
    <property type="protein sequence ID" value="RXJ83007.1"/>
    <property type="molecule type" value="Genomic_DNA"/>
</dbReference>
<evidence type="ECO:0000313" key="4">
    <source>
        <dbReference type="Proteomes" id="UP000290870"/>
    </source>
</evidence>
<dbReference type="Proteomes" id="UP000290378">
    <property type="component" value="Unassembled WGS sequence"/>
</dbReference>
<reference evidence="1 3" key="1">
    <citation type="submission" date="2017-09" db="EMBL/GenBank/DDBJ databases">
        <title>Genomics of the genus Arcobacter.</title>
        <authorList>
            <person name="Perez-Cataluna A."/>
            <person name="Figueras M.J."/>
            <person name="Salas-Masso N."/>
        </authorList>
    </citation>
    <scope>NUCLEOTIDE SEQUENCE [LARGE SCALE GENOMIC DNA]</scope>
    <source>
        <strain evidence="1 3">CECT 7834</strain>
    </source>
</reference>
<keyword evidence="3" id="KW-1185">Reference proteome</keyword>
<dbReference type="PANTHER" id="PTHR47623">
    <property type="entry name" value="OS09G0287300 PROTEIN"/>
    <property type="match status" value="1"/>
</dbReference>
<dbReference type="OrthoDB" id="9810154at2"/>
<dbReference type="CDD" id="cd07067">
    <property type="entry name" value="HP_PGM_like"/>
    <property type="match status" value="1"/>
</dbReference>
<dbReference type="AlphaFoldDB" id="A0A4Q0ZA10"/>
<sequence length="163" mass="19213">MKKLLLIRHAKSSWEDLTLEDFLRPLNKRGLKDAPFMAKLLKKKEIKADLLICSPSIRTKLTSEFFIKELNFKNEIIFEKAIYEAPYENLLEVLQKIDDRYKTIILIGHNPGLCDLTNFLCEEYFENIPTCAIVEIDFNTNSWNEISKKNSKLISFEYPKKYK</sequence>
<dbReference type="EMBL" id="NXII01000027">
    <property type="protein sequence ID" value="RXI37428.1"/>
    <property type="molecule type" value="Genomic_DNA"/>
</dbReference>
<dbReference type="InterPro" id="IPR029033">
    <property type="entry name" value="His_PPase_superfam"/>
</dbReference>
<dbReference type="PANTHER" id="PTHR47623:SF1">
    <property type="entry name" value="OS09G0287300 PROTEIN"/>
    <property type="match status" value="1"/>
</dbReference>